<evidence type="ECO:0000256" key="7">
    <source>
        <dbReference type="ARBA" id="ARBA00023237"/>
    </source>
</evidence>
<keyword evidence="6 8" id="KW-0472">Membrane</keyword>
<evidence type="ECO:0000256" key="3">
    <source>
        <dbReference type="ARBA" id="ARBA00022452"/>
    </source>
</evidence>
<dbReference type="InterPro" id="IPR008969">
    <property type="entry name" value="CarboxyPept-like_regulatory"/>
</dbReference>
<dbReference type="RefSeq" id="WP_090294190.1">
    <property type="nucleotide sequence ID" value="NZ_FNKI01000002.1"/>
</dbReference>
<dbReference type="SUPFAM" id="SSF56935">
    <property type="entry name" value="Porins"/>
    <property type="match status" value="1"/>
</dbReference>
<feature type="domain" description="TonB-dependent receptor plug" evidence="12">
    <location>
        <begin position="113"/>
        <end position="228"/>
    </location>
</feature>
<reference evidence="14" key="1">
    <citation type="submission" date="2016-10" db="EMBL/GenBank/DDBJ databases">
        <authorList>
            <person name="Varghese N."/>
            <person name="Submissions S."/>
        </authorList>
    </citation>
    <scope>NUCLEOTIDE SEQUENCE [LARGE SCALE GENOMIC DNA]</scope>
    <source>
        <strain evidence="14">DSM 25030</strain>
    </source>
</reference>
<dbReference type="InterPro" id="IPR012910">
    <property type="entry name" value="Plug_dom"/>
</dbReference>
<dbReference type="FunFam" id="2.170.130.10:FF:000008">
    <property type="entry name" value="SusC/RagA family TonB-linked outer membrane protein"/>
    <property type="match status" value="1"/>
</dbReference>
<keyword evidence="4 8" id="KW-0812">Transmembrane</keyword>
<dbReference type="Gene3D" id="2.60.40.1120">
    <property type="entry name" value="Carboxypeptidase-like, regulatory domain"/>
    <property type="match status" value="1"/>
</dbReference>
<dbReference type="AlphaFoldDB" id="A0A1H2QQN2"/>
<evidence type="ECO:0000256" key="9">
    <source>
        <dbReference type="RuleBase" id="RU003357"/>
    </source>
</evidence>
<dbReference type="InterPro" id="IPR023996">
    <property type="entry name" value="TonB-dep_OMP_SusC/RagA"/>
</dbReference>
<evidence type="ECO:0000256" key="2">
    <source>
        <dbReference type="ARBA" id="ARBA00022448"/>
    </source>
</evidence>
<name>A0A1H2QQN2_9FLAO</name>
<evidence type="ECO:0000256" key="1">
    <source>
        <dbReference type="ARBA" id="ARBA00004571"/>
    </source>
</evidence>
<organism evidence="13 14">
    <name type="scientific">Flagellimonas zhangzhouensis</name>
    <dbReference type="NCBI Taxonomy" id="1073328"/>
    <lineage>
        <taxon>Bacteria</taxon>
        <taxon>Pseudomonadati</taxon>
        <taxon>Bacteroidota</taxon>
        <taxon>Flavobacteriia</taxon>
        <taxon>Flavobacteriales</taxon>
        <taxon>Flavobacteriaceae</taxon>
        <taxon>Flagellimonas</taxon>
    </lineage>
</organism>
<evidence type="ECO:0000313" key="13">
    <source>
        <dbReference type="EMBL" id="SDW09516.1"/>
    </source>
</evidence>
<evidence type="ECO:0000259" key="11">
    <source>
        <dbReference type="Pfam" id="PF00593"/>
    </source>
</evidence>
<accession>A0A1H2QQN2</accession>
<dbReference type="PROSITE" id="PS52016">
    <property type="entry name" value="TONB_DEPENDENT_REC_3"/>
    <property type="match status" value="1"/>
</dbReference>
<dbReference type="Pfam" id="PF07715">
    <property type="entry name" value="Plug"/>
    <property type="match status" value="1"/>
</dbReference>
<evidence type="ECO:0000256" key="6">
    <source>
        <dbReference type="ARBA" id="ARBA00023136"/>
    </source>
</evidence>
<dbReference type="Proteomes" id="UP000199592">
    <property type="component" value="Unassembled WGS sequence"/>
</dbReference>
<dbReference type="Pfam" id="PF00593">
    <property type="entry name" value="TonB_dep_Rec_b-barrel"/>
    <property type="match status" value="1"/>
</dbReference>
<gene>
    <name evidence="13" type="ORF">SAMN04487892_0329</name>
</gene>
<dbReference type="InterPro" id="IPR000531">
    <property type="entry name" value="Beta-barrel_TonB"/>
</dbReference>
<comment type="similarity">
    <text evidence="8 9">Belongs to the TonB-dependent receptor family.</text>
</comment>
<sequence>MRIKRMYLLWCMFLVPLVQFAQITVQGVVTDTATQDPLPGVSIIIKGTTQGTATDFDGNYILEANMGDILVFSYIGFQPKEVTVSGSTLNVTLDEDTTALDEVVVIGYGTTTVEDATGSVSSVTTEDFNKGAIVSTDQLLTGKTAGVRITNSGGQPDSAPNIRIRGGSSLTANNNPLIVIDGIPVDNTNPAGVSNPLTLINPNDVESFSILKDASATAIYGSRASNGVIIITTKKGLTGEFKFNFASNTTVSTVGKKIDMMNAGTFTRFIQEYHPDYTNFLGIDDPSTNAEDDLSTTDVIEGRILSDTDWQDAIFRTAISFDHNFSARGSIFKTVPIRLSLGYTQSQGLVKTSDYERVTSSLKVTPRFLDDHLKIDFNAKGIMSKKNAIDEGGALGGAVNMDPTKPIYDTAADNRFGGYYQNTVDDGGFLSLDGQWNPVAILMQRYRPERVSKILANMEVDYKMHFLPELRAVANVGIEASKAKVKEVYTDNSLATYRQDDTAVDPDPNYRFNPGVNYRENQDIINQTLEGYLAYEKDLDGAITNFDVQAGYSYQNFRNDGNKEEYNYDTATGERFLVYDPQNPTNRYFNELNLQSYFGRGNINLYNKYLLTLSFRADASSLFSKENRWGYFPAAAFAWKVYEEDFMENVNFVNNLKLRLGWGRTGQQDITGAVGFYPSIPLFQAGSVTSQYLAGYALYSATPYNSDLTWEKAETFNAGLDFGFFPNNVLSGSFDVFYRTTTDLLATVPVAPGQALTSSFVKNVGETESKGFEVNFNVKALQTSKMALEFYGNTSYNRAEVTDLEDVSRITASESGIPTGTGVNLAYHAVGYQPYSAWVFRQLYDDAGNPIHGAFADFNGDGVVDNDDRYYRAMRPNWTYGFGFNFNYGKFDLSSSFRGQFGGQVYNSRRLTSGWVEGAIPNNSNSLSNVLDFYNGAADFNFVDVRGNVPFSDYYLEDATFLRCENIVLGYRLDDALPNVSMRFYGALNNPFIITKYSGQDPENFNAIDNNFYPRPRSFTFGVNVDF</sequence>
<dbReference type="Gene3D" id="2.40.170.20">
    <property type="entry name" value="TonB-dependent receptor, beta-barrel domain"/>
    <property type="match status" value="1"/>
</dbReference>
<evidence type="ECO:0000256" key="10">
    <source>
        <dbReference type="SAM" id="SignalP"/>
    </source>
</evidence>
<comment type="subcellular location">
    <subcellularLocation>
        <location evidence="1 8">Cell outer membrane</location>
        <topology evidence="1 8">Multi-pass membrane protein</topology>
    </subcellularLocation>
</comment>
<dbReference type="InterPro" id="IPR037066">
    <property type="entry name" value="Plug_dom_sf"/>
</dbReference>
<dbReference type="NCBIfam" id="TIGR04056">
    <property type="entry name" value="OMP_RagA_SusC"/>
    <property type="match status" value="1"/>
</dbReference>
<feature type="signal peptide" evidence="10">
    <location>
        <begin position="1"/>
        <end position="21"/>
    </location>
</feature>
<dbReference type="EMBL" id="FNMY01000001">
    <property type="protein sequence ID" value="SDW09516.1"/>
    <property type="molecule type" value="Genomic_DNA"/>
</dbReference>
<dbReference type="STRING" id="1073328.SAMN05216294_1677"/>
<evidence type="ECO:0000256" key="4">
    <source>
        <dbReference type="ARBA" id="ARBA00022692"/>
    </source>
</evidence>
<feature type="domain" description="TonB-dependent receptor-like beta-barrel" evidence="11">
    <location>
        <begin position="494"/>
        <end position="813"/>
    </location>
</feature>
<dbReference type="NCBIfam" id="TIGR04057">
    <property type="entry name" value="SusC_RagA_signa"/>
    <property type="match status" value="1"/>
</dbReference>
<keyword evidence="7 8" id="KW-0998">Cell outer membrane</keyword>
<evidence type="ECO:0000259" key="12">
    <source>
        <dbReference type="Pfam" id="PF07715"/>
    </source>
</evidence>
<dbReference type="SUPFAM" id="SSF49464">
    <property type="entry name" value="Carboxypeptidase regulatory domain-like"/>
    <property type="match status" value="1"/>
</dbReference>
<dbReference type="InterPro" id="IPR023997">
    <property type="entry name" value="TonB-dep_OMP_SusC/RagA_CS"/>
</dbReference>
<dbReference type="GO" id="GO:0009279">
    <property type="term" value="C:cell outer membrane"/>
    <property type="evidence" value="ECO:0007669"/>
    <property type="project" value="UniProtKB-SubCell"/>
</dbReference>
<evidence type="ECO:0000313" key="14">
    <source>
        <dbReference type="Proteomes" id="UP000199592"/>
    </source>
</evidence>
<dbReference type="Gene3D" id="2.170.130.10">
    <property type="entry name" value="TonB-dependent receptor, plug domain"/>
    <property type="match status" value="1"/>
</dbReference>
<keyword evidence="3 8" id="KW-1134">Transmembrane beta strand</keyword>
<dbReference type="Pfam" id="PF13715">
    <property type="entry name" value="CarbopepD_reg_2"/>
    <property type="match status" value="1"/>
</dbReference>
<evidence type="ECO:0000256" key="5">
    <source>
        <dbReference type="ARBA" id="ARBA00023077"/>
    </source>
</evidence>
<dbReference type="InterPro" id="IPR036942">
    <property type="entry name" value="Beta-barrel_TonB_sf"/>
</dbReference>
<evidence type="ECO:0000256" key="8">
    <source>
        <dbReference type="PROSITE-ProRule" id="PRU01360"/>
    </source>
</evidence>
<keyword evidence="2 8" id="KW-0813">Transport</keyword>
<dbReference type="OrthoDB" id="9768177at2"/>
<keyword evidence="14" id="KW-1185">Reference proteome</keyword>
<keyword evidence="5 9" id="KW-0798">TonB box</keyword>
<feature type="chain" id="PRO_5011456256" evidence="10">
    <location>
        <begin position="22"/>
        <end position="1027"/>
    </location>
</feature>
<protein>
    <submittedName>
        <fullName evidence="13">Iron complex outermembrane recepter protein</fullName>
    </submittedName>
</protein>
<proteinExistence type="inferred from homology"/>
<dbReference type="InterPro" id="IPR039426">
    <property type="entry name" value="TonB-dep_rcpt-like"/>
</dbReference>
<keyword evidence="10" id="KW-0732">Signal</keyword>